<keyword evidence="1" id="KW-1133">Transmembrane helix</keyword>
<dbReference type="InterPro" id="IPR008753">
    <property type="entry name" value="Peptidase_M13_N"/>
</dbReference>
<feature type="domain" description="Peptidase M13 N-terminal" evidence="2">
    <location>
        <begin position="80"/>
        <end position="333"/>
    </location>
</feature>
<evidence type="ECO:0000259" key="2">
    <source>
        <dbReference type="Pfam" id="PF05649"/>
    </source>
</evidence>
<protein>
    <recommendedName>
        <fullName evidence="2">Peptidase M13 N-terminal domain-containing protein</fullName>
    </recommendedName>
</protein>
<dbReference type="EMBL" id="OY882868">
    <property type="protein sequence ID" value="CAK6434435.1"/>
    <property type="molecule type" value="Genomic_DNA"/>
</dbReference>
<dbReference type="PROSITE" id="PS51885">
    <property type="entry name" value="NEPRILYSIN"/>
    <property type="match status" value="1"/>
</dbReference>
<evidence type="ECO:0000256" key="1">
    <source>
        <dbReference type="SAM" id="Phobius"/>
    </source>
</evidence>
<gene>
    <name evidence="3" type="ORF">MPIPNATIZW_LOCUS2741</name>
</gene>
<dbReference type="PANTHER" id="PTHR11733">
    <property type="entry name" value="ZINC METALLOPROTEASE FAMILY M13 NEPRILYSIN-RELATED"/>
    <property type="match status" value="1"/>
</dbReference>
<evidence type="ECO:0000313" key="3">
    <source>
        <dbReference type="EMBL" id="CAK6434435.1"/>
    </source>
</evidence>
<dbReference type="InterPro" id="IPR042089">
    <property type="entry name" value="Peptidase_M13_dom_2"/>
</dbReference>
<keyword evidence="1" id="KW-0812">Transmembrane</keyword>
<sequence>MGTLWSQERPPEEGQPIEQSRWWPRARRLLLAVLILGLLLGSSIILFYIFRSCGPRFCEMPMCLHLPDHYLASGNTRAAPCTDFFSFACGKAKETSNSFQALAEENKSRLRRILEAPGSWHLGSGEEKAFQFYNSCMDTSTIETAGTGPLRQVIEELGGWPISGNWTSLDFNGTLRLLMSQYGHFPFFRAYLGPHPAPPHTPVIQIDQPELDIPLKKEQEQKIYAQVMREYLTYLDQLGTLLGGDPVKVQEHASLSISLTSRLFRFMRPLGQQQAQGKLFQIVTIDKLQEMAPTIDWLSCLQATFTSMSLNPSQTVMVHDLDYLKNMSQLVEEELLSHGFVPGGIREVQGRGKSLKTQRSQEHR</sequence>
<dbReference type="PANTHER" id="PTHR11733:SF128">
    <property type="entry name" value="KELL BLOOD GROUP GLYCOPROTEIN"/>
    <property type="match status" value="1"/>
</dbReference>
<accession>A0ABN9Z7V2</accession>
<proteinExistence type="predicted"/>
<dbReference type="Proteomes" id="UP001314169">
    <property type="component" value="Chromosome 11"/>
</dbReference>
<dbReference type="Pfam" id="PF05649">
    <property type="entry name" value="Peptidase_M13_N"/>
    <property type="match status" value="1"/>
</dbReference>
<feature type="transmembrane region" description="Helical" evidence="1">
    <location>
        <begin position="29"/>
        <end position="50"/>
    </location>
</feature>
<reference evidence="3" key="1">
    <citation type="submission" date="2023-12" db="EMBL/GenBank/DDBJ databases">
        <authorList>
            <person name="Brown T."/>
        </authorList>
    </citation>
    <scope>NUCLEOTIDE SEQUENCE</scope>
</reference>
<dbReference type="InterPro" id="IPR000718">
    <property type="entry name" value="Peptidase_M13"/>
</dbReference>
<keyword evidence="1" id="KW-0472">Membrane</keyword>
<dbReference type="Gene3D" id="1.10.1380.10">
    <property type="entry name" value="Neutral endopeptidase , domain2"/>
    <property type="match status" value="1"/>
</dbReference>
<organism evidence="3 4">
    <name type="scientific">Pipistrellus nathusii</name>
    <name type="common">Nathusius' pipistrelle</name>
    <dbReference type="NCBI Taxonomy" id="59473"/>
    <lineage>
        <taxon>Eukaryota</taxon>
        <taxon>Metazoa</taxon>
        <taxon>Chordata</taxon>
        <taxon>Craniata</taxon>
        <taxon>Vertebrata</taxon>
        <taxon>Euteleostomi</taxon>
        <taxon>Mammalia</taxon>
        <taxon>Eutheria</taxon>
        <taxon>Laurasiatheria</taxon>
        <taxon>Chiroptera</taxon>
        <taxon>Yangochiroptera</taxon>
        <taxon>Vespertilionidae</taxon>
        <taxon>Pipistrellus</taxon>
    </lineage>
</organism>
<evidence type="ECO:0000313" key="4">
    <source>
        <dbReference type="Proteomes" id="UP001314169"/>
    </source>
</evidence>
<keyword evidence="4" id="KW-1185">Reference proteome</keyword>
<dbReference type="SUPFAM" id="SSF55486">
    <property type="entry name" value="Metalloproteases ('zincins'), catalytic domain"/>
    <property type="match status" value="1"/>
</dbReference>
<name>A0ABN9Z7V2_PIPNA</name>